<dbReference type="Proteomes" id="UP001320972">
    <property type="component" value="Unassembled WGS sequence"/>
</dbReference>
<comment type="caution">
    <text evidence="1">The sequence shown here is derived from an EMBL/GenBank/DDBJ whole genome shotgun (WGS) entry which is preliminary data.</text>
</comment>
<dbReference type="EMBL" id="JAOPKB010000009">
    <property type="protein sequence ID" value="MCU4973953.1"/>
    <property type="molecule type" value="Genomic_DNA"/>
</dbReference>
<keyword evidence="2" id="KW-1185">Reference proteome</keyword>
<protein>
    <recommendedName>
        <fullName evidence="3">GyrI-like small molecule binding domain-containing protein</fullName>
    </recommendedName>
</protein>
<accession>A0ABT2QG95</accession>
<organism evidence="1 2">
    <name type="scientific">Natronoglomus mannanivorans</name>
    <dbReference type="NCBI Taxonomy" id="2979990"/>
    <lineage>
        <taxon>Archaea</taxon>
        <taxon>Methanobacteriati</taxon>
        <taxon>Methanobacteriota</taxon>
        <taxon>Stenosarchaea group</taxon>
        <taxon>Halobacteria</taxon>
        <taxon>Halobacteriales</taxon>
        <taxon>Natrialbaceae</taxon>
        <taxon>Natronoglomus</taxon>
    </lineage>
</organism>
<evidence type="ECO:0008006" key="3">
    <source>
        <dbReference type="Google" id="ProtNLM"/>
    </source>
</evidence>
<reference evidence="1 2" key="1">
    <citation type="submission" date="2022-09" db="EMBL/GenBank/DDBJ databases">
        <title>Enrichment on poylsaccharides allowed isolation of novel metabolic and taxonomic groups of Haloarchaea.</title>
        <authorList>
            <person name="Sorokin D.Y."/>
            <person name="Elcheninov A.G."/>
            <person name="Khizhniak T.V."/>
            <person name="Kolganova T.V."/>
            <person name="Kublanov I.V."/>
        </authorList>
    </citation>
    <scope>NUCLEOTIDE SEQUENCE [LARGE SCALE GENOMIC DNA]</scope>
    <source>
        <strain evidence="1 2">AArc-m2/3/4</strain>
    </source>
</reference>
<gene>
    <name evidence="1" type="ORF">OB955_14560</name>
</gene>
<name>A0ABT2QG95_9EURY</name>
<sequence length="89" mass="10383">MVETVGESKVGQIECIVCGEFYWYPGTPHHETHSVGLPQDYYQYKEYVGEQFGLSENHELLTDDTVINPNKWFDVRDDYPEVEIGLKIR</sequence>
<proteinExistence type="predicted"/>
<evidence type="ECO:0000313" key="2">
    <source>
        <dbReference type="Proteomes" id="UP001320972"/>
    </source>
</evidence>
<evidence type="ECO:0000313" key="1">
    <source>
        <dbReference type="EMBL" id="MCU4973953.1"/>
    </source>
</evidence>
<dbReference type="RefSeq" id="WP_338008235.1">
    <property type="nucleotide sequence ID" value="NZ_JAOPKB010000009.1"/>
</dbReference>